<reference evidence="14 15" key="1">
    <citation type="submission" date="2018-01" db="EMBL/GenBank/DDBJ databases">
        <title>Genomic Encyclopedia of Type Strains, Phase III (KMG-III): the genomes of soil and plant-associated and newly described type strains.</title>
        <authorList>
            <person name="Whitman W."/>
        </authorList>
    </citation>
    <scope>NUCLEOTIDE SEQUENCE [LARGE SCALE GENOMIC DNA]</scope>
    <source>
        <strain evidence="14 15">HKI456</strain>
    </source>
</reference>
<keyword evidence="15" id="KW-1185">Reference proteome</keyword>
<evidence type="ECO:0000256" key="13">
    <source>
        <dbReference type="ARBA" id="ARBA00049201"/>
    </source>
</evidence>
<keyword evidence="7" id="KW-0448">Lipopolysaccharide biosynthesis</keyword>
<gene>
    <name evidence="14" type="ORF">B0O95_1291</name>
</gene>
<accession>A0A2P5K6K1</accession>
<evidence type="ECO:0000256" key="6">
    <source>
        <dbReference type="ARBA" id="ARBA00022679"/>
    </source>
</evidence>
<dbReference type="CDD" id="cd03789">
    <property type="entry name" value="GT9_LPS_heptosyltransferase"/>
    <property type="match status" value="1"/>
</dbReference>
<keyword evidence="5" id="KW-0328">Glycosyltransferase</keyword>
<dbReference type="PANTHER" id="PTHR30160">
    <property type="entry name" value="TETRAACYLDISACCHARIDE 4'-KINASE-RELATED"/>
    <property type="match status" value="1"/>
</dbReference>
<evidence type="ECO:0000256" key="10">
    <source>
        <dbReference type="ARBA" id="ARBA00044041"/>
    </source>
</evidence>
<dbReference type="SUPFAM" id="SSF53756">
    <property type="entry name" value="UDP-Glycosyltransferase/glycogen phosphorylase"/>
    <property type="match status" value="1"/>
</dbReference>
<dbReference type="InterPro" id="IPR011908">
    <property type="entry name" value="LipoPS_heptosylTferase-I"/>
</dbReference>
<evidence type="ECO:0000256" key="9">
    <source>
        <dbReference type="ARBA" id="ARBA00043995"/>
    </source>
</evidence>
<comment type="pathway">
    <text evidence="2">Bacterial outer membrane biogenesis; LPS core biosynthesis.</text>
</comment>
<dbReference type="InterPro" id="IPR051199">
    <property type="entry name" value="LPS_LOS_Heptosyltrfase"/>
</dbReference>
<evidence type="ECO:0000256" key="12">
    <source>
        <dbReference type="ARBA" id="ARBA00044330"/>
    </source>
</evidence>
<evidence type="ECO:0000256" key="8">
    <source>
        <dbReference type="ARBA" id="ARBA00023136"/>
    </source>
</evidence>
<dbReference type="EMBL" id="PRDW01000029">
    <property type="protein sequence ID" value="PPB80676.1"/>
    <property type="molecule type" value="Genomic_DNA"/>
</dbReference>
<evidence type="ECO:0000313" key="14">
    <source>
        <dbReference type="EMBL" id="PPB80676.1"/>
    </source>
</evidence>
<evidence type="ECO:0000256" key="3">
    <source>
        <dbReference type="ARBA" id="ARBA00022475"/>
    </source>
</evidence>
<dbReference type="GO" id="GO:0005886">
    <property type="term" value="C:plasma membrane"/>
    <property type="evidence" value="ECO:0007669"/>
    <property type="project" value="UniProtKB-SubCell"/>
</dbReference>
<dbReference type="Pfam" id="PF01075">
    <property type="entry name" value="Glyco_transf_9"/>
    <property type="match status" value="1"/>
</dbReference>
<evidence type="ECO:0000256" key="1">
    <source>
        <dbReference type="ARBA" id="ARBA00004515"/>
    </source>
</evidence>
<proteinExistence type="inferred from homology"/>
<dbReference type="Proteomes" id="UP000243096">
    <property type="component" value="Unassembled WGS sequence"/>
</dbReference>
<dbReference type="GO" id="GO:0008713">
    <property type="term" value="F:ADP-heptose-lipopolysaccharide heptosyltransferase activity"/>
    <property type="evidence" value="ECO:0007669"/>
    <property type="project" value="TreeGrafter"/>
</dbReference>
<evidence type="ECO:0000256" key="5">
    <source>
        <dbReference type="ARBA" id="ARBA00022676"/>
    </source>
</evidence>
<organism evidence="14 15">
    <name type="scientific">Mycetohabitans endofungorum</name>
    <dbReference type="NCBI Taxonomy" id="417203"/>
    <lineage>
        <taxon>Bacteria</taxon>
        <taxon>Pseudomonadati</taxon>
        <taxon>Pseudomonadota</taxon>
        <taxon>Betaproteobacteria</taxon>
        <taxon>Burkholderiales</taxon>
        <taxon>Burkholderiaceae</taxon>
        <taxon>Mycetohabitans</taxon>
    </lineage>
</organism>
<evidence type="ECO:0000313" key="15">
    <source>
        <dbReference type="Proteomes" id="UP000243096"/>
    </source>
</evidence>
<dbReference type="GO" id="GO:0009244">
    <property type="term" value="P:lipopolysaccharide core region biosynthetic process"/>
    <property type="evidence" value="ECO:0007669"/>
    <property type="project" value="InterPro"/>
</dbReference>
<protein>
    <recommendedName>
        <fullName evidence="11">Lipopolysaccharide heptosyltransferase 1</fullName>
        <ecNumber evidence="10">2.4.99.23</ecNumber>
    </recommendedName>
    <alternativeName>
        <fullName evidence="12">ADP-heptose:lipopolysaccharide heptosyltransferase I</fullName>
    </alternativeName>
</protein>
<keyword evidence="8" id="KW-0472">Membrane</keyword>
<keyword evidence="4" id="KW-0997">Cell inner membrane</keyword>
<dbReference type="GO" id="GO:0005829">
    <property type="term" value="C:cytosol"/>
    <property type="evidence" value="ECO:0007669"/>
    <property type="project" value="TreeGrafter"/>
</dbReference>
<evidence type="ECO:0000256" key="4">
    <source>
        <dbReference type="ARBA" id="ARBA00022519"/>
    </source>
</evidence>
<dbReference type="PANTHER" id="PTHR30160:SF19">
    <property type="entry name" value="LIPOPOLYSACCHARIDE HEPTOSYLTRANSFERASE 1"/>
    <property type="match status" value="1"/>
</dbReference>
<evidence type="ECO:0000256" key="11">
    <source>
        <dbReference type="ARBA" id="ARBA00044190"/>
    </source>
</evidence>
<dbReference type="EC" id="2.4.99.23" evidence="10"/>
<comment type="caution">
    <text evidence="14">The sequence shown here is derived from an EMBL/GenBank/DDBJ whole genome shotgun (WGS) entry which is preliminary data.</text>
</comment>
<dbReference type="InterPro" id="IPR002201">
    <property type="entry name" value="Glyco_trans_9"/>
</dbReference>
<name>A0A2P5K6K1_9BURK</name>
<dbReference type="Gene3D" id="3.40.50.2000">
    <property type="entry name" value="Glycogen Phosphorylase B"/>
    <property type="match status" value="2"/>
</dbReference>
<sequence length="355" mass="38658">IGSPHRRGAHACGDVGVSVRMATGRLRDRRAFPEARIDWAADEAFAEVVHWNPGVDRVLCASLRRFKKARNLDDLRAIVASIRTLRSERYDLVLDIHGVYSAIIAFIARSRRRYGYCRENLGEAGAAFAYTDRFDRRIASNAWYAMRRSVSDALGYSIDERPHFGLKLPPALPRSVTGEPARRAMLFHATSADAKKWPAGHWIGVAQALTARGLQVVLPWGSEREHDEACRIAAGVPQAQVLPKLTVTECAQLIDASELVVGMDSGFVHLAYALGKPTVMIFTATSRSHFGIDIPGRAISVGDEGRSPAVRDVLAAIDSVYPPGVASAISAGPHVEPIVAVKSCPVIIPFRHEAA</sequence>
<comment type="similarity">
    <text evidence="9">Belongs to the glycosyltransferase 9 family.</text>
</comment>
<comment type="subcellular location">
    <subcellularLocation>
        <location evidence="1">Cell inner membrane</location>
        <topology evidence="1">Peripheral membrane protein</topology>
        <orientation evidence="1">Cytoplasmic side</orientation>
    </subcellularLocation>
</comment>
<comment type="catalytic activity">
    <reaction evidence="13">
        <text>an alpha-Kdo-(2-&gt;4)-alpha-Kdo-(2-&gt;6)-lipid A + ADP-L-glycero-beta-D-manno-heptose = an L-alpha-D-Hep-(1-&gt;5)-[alpha-Kdo-(2-&gt;4)]-alpha-Kdo-(2-&gt;6)-lipid A + ADP + H(+)</text>
        <dbReference type="Rhea" id="RHEA:74067"/>
        <dbReference type="ChEBI" id="CHEBI:15378"/>
        <dbReference type="ChEBI" id="CHEBI:61506"/>
        <dbReference type="ChEBI" id="CHEBI:176431"/>
        <dbReference type="ChEBI" id="CHEBI:193068"/>
        <dbReference type="ChEBI" id="CHEBI:456216"/>
        <dbReference type="EC" id="2.4.99.23"/>
    </reaction>
</comment>
<feature type="non-terminal residue" evidence="14">
    <location>
        <position position="1"/>
    </location>
</feature>
<dbReference type="AlphaFoldDB" id="A0A2P5K6K1"/>
<evidence type="ECO:0000256" key="7">
    <source>
        <dbReference type="ARBA" id="ARBA00022985"/>
    </source>
</evidence>
<evidence type="ECO:0000256" key="2">
    <source>
        <dbReference type="ARBA" id="ARBA00004713"/>
    </source>
</evidence>
<keyword evidence="3" id="KW-1003">Cell membrane</keyword>
<keyword evidence="6 14" id="KW-0808">Transferase</keyword>
<dbReference type="NCBIfam" id="TIGR02193">
    <property type="entry name" value="heptsyl_trn_I"/>
    <property type="match status" value="1"/>
</dbReference>